<dbReference type="PANTHER" id="PTHR43179:SF11">
    <property type="entry name" value="GLYCOSYL TRANSFERASE"/>
    <property type="match status" value="1"/>
</dbReference>
<dbReference type="PANTHER" id="PTHR43179">
    <property type="entry name" value="RHAMNOSYLTRANSFERASE WBBL"/>
    <property type="match status" value="1"/>
</dbReference>
<dbReference type="RefSeq" id="WP_376754011.1">
    <property type="nucleotide sequence ID" value="NZ_CP124550.1"/>
</dbReference>
<proteinExistence type="predicted"/>
<evidence type="ECO:0000313" key="3">
    <source>
        <dbReference type="Proteomes" id="UP001177295"/>
    </source>
</evidence>
<gene>
    <name evidence="2" type="ORF">SEML1_0895</name>
</gene>
<dbReference type="Gene3D" id="3.90.550.10">
    <property type="entry name" value="Spore Coat Polysaccharide Biosynthesis Protein SpsA, Chain A"/>
    <property type="match status" value="1"/>
</dbReference>
<sequence>MSSALNKPAIIILNWNGADDALECAESLLAQSLQPKLIIIDNHSHDDSVERFRKYINAHPKATITLLENKRNLGFAGGINTGLRYAKDHHFEYVGVLNPDAIADKHWLKSLYTELTSHPSAGIATGLLLRRDGNTIDTSGDFYTTWGLPGPRNRDEPTVNAPNQPGEIFGATGGGALYRTTMLSDIGLFDEDFFMYYEDVDLSFRAQLAGWKVRYTPKAIAYHKVGASSQKVPGLAVFNTFKNLPLVLIKNVPGRLFWTIGARFFLTYWLIFASAIRHGNGWPALRGIFTSLIRQPRAWVHRVKIQRNRKASIKYIRSLIHDGPLPNQTGLLKFRKFFTGK</sequence>
<evidence type="ECO:0000259" key="1">
    <source>
        <dbReference type="Pfam" id="PF00535"/>
    </source>
</evidence>
<dbReference type="SUPFAM" id="SSF53448">
    <property type="entry name" value="Nucleotide-diphospho-sugar transferases"/>
    <property type="match status" value="1"/>
</dbReference>
<reference evidence="2 3" key="1">
    <citation type="journal article" date="2023" name="Cell">
        <title>Genetic manipulation of Patescibacteria provides mechanistic insights into microbial dark matter and the epibiotic lifestyle.</title>
        <authorList>
            <person name="Wang Y."/>
            <person name="Gallagher L.A."/>
            <person name="Andrade P.A."/>
            <person name="Liu A."/>
            <person name="Humphreys I.R."/>
            <person name="Turkarslan S."/>
            <person name="Cutler K.J."/>
            <person name="Arrieta-Ortiz M.L."/>
            <person name="Li Y."/>
            <person name="Radey M.C."/>
            <person name="McLean J.S."/>
            <person name="Cong Q."/>
            <person name="Baker D."/>
            <person name="Baliga N.S."/>
            <person name="Peterson S.B."/>
            <person name="Mougous J.D."/>
        </authorList>
    </citation>
    <scope>NUCLEOTIDE SEQUENCE [LARGE SCALE GENOMIC DNA]</scope>
    <source>
        <strain evidence="2 3">ML1</strain>
    </source>
</reference>
<dbReference type="InterPro" id="IPR029044">
    <property type="entry name" value="Nucleotide-diphossugar_trans"/>
</dbReference>
<dbReference type="InterPro" id="IPR001173">
    <property type="entry name" value="Glyco_trans_2-like"/>
</dbReference>
<dbReference type="Proteomes" id="UP001177295">
    <property type="component" value="Chromosome"/>
</dbReference>
<name>A0ABY8WYC9_9BACT</name>
<evidence type="ECO:0000313" key="2">
    <source>
        <dbReference type="EMBL" id="WIO46490.1"/>
    </source>
</evidence>
<accession>A0ABY8WYC9</accession>
<organism evidence="2 3">
    <name type="scientific">Candidatus Southlakia epibionticum</name>
    <dbReference type="NCBI Taxonomy" id="3043284"/>
    <lineage>
        <taxon>Bacteria</taxon>
        <taxon>Candidatus Saccharimonadota</taxon>
        <taxon>Candidatus Saccharimonadia</taxon>
        <taxon>Candidatus Saccharimonadales</taxon>
        <taxon>Candidatus Saccharimonadaceae</taxon>
        <taxon>Candidatus Southlakia</taxon>
    </lineage>
</organism>
<dbReference type="Pfam" id="PF00535">
    <property type="entry name" value="Glycos_transf_2"/>
    <property type="match status" value="1"/>
</dbReference>
<feature type="domain" description="Glycosyltransferase 2-like" evidence="1">
    <location>
        <begin position="10"/>
        <end position="186"/>
    </location>
</feature>
<dbReference type="CDD" id="cd04186">
    <property type="entry name" value="GT_2_like_c"/>
    <property type="match status" value="1"/>
</dbReference>
<protein>
    <submittedName>
        <fullName evidence="2">Glycosyltransferase family 2 protein</fullName>
    </submittedName>
</protein>
<keyword evidence="3" id="KW-1185">Reference proteome</keyword>
<dbReference type="EMBL" id="CP124550">
    <property type="protein sequence ID" value="WIO46490.1"/>
    <property type="molecule type" value="Genomic_DNA"/>
</dbReference>